<organism evidence="1 2">
    <name type="scientific">Mycteria americana</name>
    <name type="common">Wood stork</name>
    <dbReference type="NCBI Taxonomy" id="33587"/>
    <lineage>
        <taxon>Eukaryota</taxon>
        <taxon>Metazoa</taxon>
        <taxon>Chordata</taxon>
        <taxon>Craniata</taxon>
        <taxon>Vertebrata</taxon>
        <taxon>Euteleostomi</taxon>
        <taxon>Archelosauria</taxon>
        <taxon>Archosauria</taxon>
        <taxon>Dinosauria</taxon>
        <taxon>Saurischia</taxon>
        <taxon>Theropoda</taxon>
        <taxon>Coelurosauria</taxon>
        <taxon>Aves</taxon>
        <taxon>Neognathae</taxon>
        <taxon>Neoaves</taxon>
        <taxon>Aequornithes</taxon>
        <taxon>Ciconiiformes</taxon>
        <taxon>Ciconiidae</taxon>
        <taxon>Mycteria</taxon>
    </lineage>
</organism>
<name>A0AAN7RYR5_MYCAM</name>
<evidence type="ECO:0000313" key="2">
    <source>
        <dbReference type="Proteomes" id="UP001333110"/>
    </source>
</evidence>
<dbReference type="EMBL" id="JAUNZN010000002">
    <property type="protein sequence ID" value="KAK4825784.1"/>
    <property type="molecule type" value="Genomic_DNA"/>
</dbReference>
<protein>
    <submittedName>
        <fullName evidence="1">Uncharacterized protein</fullName>
    </submittedName>
</protein>
<proteinExistence type="predicted"/>
<evidence type="ECO:0000313" key="1">
    <source>
        <dbReference type="EMBL" id="KAK4825784.1"/>
    </source>
</evidence>
<gene>
    <name evidence="1" type="ORF">QYF61_002347</name>
</gene>
<sequence>MSQQCAPAAKKANGILGCIRRNVARRPSTGEATPGVLGPFPGSPVERDMDILERVQQRAMKKSKGLEHLSYEERLRELRLFSLEKRRLRGITLIY</sequence>
<accession>A0AAN7RYR5</accession>
<comment type="caution">
    <text evidence="1">The sequence shown here is derived from an EMBL/GenBank/DDBJ whole genome shotgun (WGS) entry which is preliminary data.</text>
</comment>
<dbReference type="Proteomes" id="UP001333110">
    <property type="component" value="Unassembled WGS sequence"/>
</dbReference>
<dbReference type="AlphaFoldDB" id="A0AAN7RYR5"/>
<keyword evidence="2" id="KW-1185">Reference proteome</keyword>
<reference evidence="1 2" key="1">
    <citation type="journal article" date="2023" name="J. Hered.">
        <title>Chromosome-level genome of the wood stork (Mycteria americana) provides insight into avian chromosome evolution.</title>
        <authorList>
            <person name="Flamio R. Jr."/>
            <person name="Ramstad K.M."/>
        </authorList>
    </citation>
    <scope>NUCLEOTIDE SEQUENCE [LARGE SCALE GENOMIC DNA]</scope>
    <source>
        <strain evidence="1">JAX WOST 10</strain>
    </source>
</reference>